<reference evidence="1" key="1">
    <citation type="journal article" date="2014" name="Front. Microbiol.">
        <title>High frequency of phylogenetically diverse reductive dehalogenase-homologous genes in deep subseafloor sedimentary metagenomes.</title>
        <authorList>
            <person name="Kawai M."/>
            <person name="Futagami T."/>
            <person name="Toyoda A."/>
            <person name="Takaki Y."/>
            <person name="Nishi S."/>
            <person name="Hori S."/>
            <person name="Arai W."/>
            <person name="Tsubouchi T."/>
            <person name="Morono Y."/>
            <person name="Uchiyama I."/>
            <person name="Ito T."/>
            <person name="Fujiyama A."/>
            <person name="Inagaki F."/>
            <person name="Takami H."/>
        </authorList>
    </citation>
    <scope>NUCLEOTIDE SEQUENCE</scope>
    <source>
        <strain evidence="1">Expedition CK06-06</strain>
    </source>
</reference>
<organism evidence="1">
    <name type="scientific">marine sediment metagenome</name>
    <dbReference type="NCBI Taxonomy" id="412755"/>
    <lineage>
        <taxon>unclassified sequences</taxon>
        <taxon>metagenomes</taxon>
        <taxon>ecological metagenomes</taxon>
    </lineage>
</organism>
<name>X1VRC7_9ZZZZ</name>
<gene>
    <name evidence="1" type="ORF">S12H4_43958</name>
</gene>
<proteinExistence type="predicted"/>
<sequence length="32" mass="3605">TIPYNILGVERPEQPTVSSKREVILSEYLTGD</sequence>
<comment type="caution">
    <text evidence="1">The sequence shown here is derived from an EMBL/GenBank/DDBJ whole genome shotgun (WGS) entry which is preliminary data.</text>
</comment>
<feature type="non-terminal residue" evidence="1">
    <location>
        <position position="1"/>
    </location>
</feature>
<evidence type="ECO:0000313" key="1">
    <source>
        <dbReference type="EMBL" id="GAJ12015.1"/>
    </source>
</evidence>
<dbReference type="EMBL" id="BARW01027037">
    <property type="protein sequence ID" value="GAJ12015.1"/>
    <property type="molecule type" value="Genomic_DNA"/>
</dbReference>
<accession>X1VRC7</accession>
<dbReference type="AlphaFoldDB" id="X1VRC7"/>
<protein>
    <submittedName>
        <fullName evidence="1">Uncharacterized protein</fullName>
    </submittedName>
</protein>